<keyword evidence="3" id="KW-1185">Reference proteome</keyword>
<organism evidence="2 3">
    <name type="scientific">Portunus trituberculatus</name>
    <name type="common">Swimming crab</name>
    <name type="synonym">Neptunus trituberculatus</name>
    <dbReference type="NCBI Taxonomy" id="210409"/>
    <lineage>
        <taxon>Eukaryota</taxon>
        <taxon>Metazoa</taxon>
        <taxon>Ecdysozoa</taxon>
        <taxon>Arthropoda</taxon>
        <taxon>Crustacea</taxon>
        <taxon>Multicrustacea</taxon>
        <taxon>Malacostraca</taxon>
        <taxon>Eumalacostraca</taxon>
        <taxon>Eucarida</taxon>
        <taxon>Decapoda</taxon>
        <taxon>Pleocyemata</taxon>
        <taxon>Brachyura</taxon>
        <taxon>Eubrachyura</taxon>
        <taxon>Portunoidea</taxon>
        <taxon>Portunidae</taxon>
        <taxon>Portuninae</taxon>
        <taxon>Portunus</taxon>
    </lineage>
</organism>
<comment type="caution">
    <text evidence="2">The sequence shown here is derived from an EMBL/GenBank/DDBJ whole genome shotgun (WGS) entry which is preliminary data.</text>
</comment>
<dbReference type="EMBL" id="VSRR010009691">
    <property type="protein sequence ID" value="MPC50726.1"/>
    <property type="molecule type" value="Genomic_DNA"/>
</dbReference>
<dbReference type="Proteomes" id="UP000324222">
    <property type="component" value="Unassembled WGS sequence"/>
</dbReference>
<proteinExistence type="predicted"/>
<reference evidence="2 3" key="1">
    <citation type="submission" date="2019-05" db="EMBL/GenBank/DDBJ databases">
        <title>Another draft genome of Portunus trituberculatus and its Hox gene families provides insights of decapod evolution.</title>
        <authorList>
            <person name="Jeong J.-H."/>
            <person name="Song I."/>
            <person name="Kim S."/>
            <person name="Choi T."/>
            <person name="Kim D."/>
            <person name="Ryu S."/>
            <person name="Kim W."/>
        </authorList>
    </citation>
    <scope>NUCLEOTIDE SEQUENCE [LARGE SCALE GENOMIC DNA]</scope>
    <source>
        <tissue evidence="2">Muscle</tissue>
    </source>
</reference>
<protein>
    <submittedName>
        <fullName evidence="2">Uncharacterized protein</fullName>
    </submittedName>
</protein>
<gene>
    <name evidence="2" type="ORF">E2C01_044555</name>
</gene>
<evidence type="ECO:0000256" key="1">
    <source>
        <dbReference type="SAM" id="MobiDB-lite"/>
    </source>
</evidence>
<feature type="region of interest" description="Disordered" evidence="1">
    <location>
        <begin position="58"/>
        <end position="95"/>
    </location>
</feature>
<evidence type="ECO:0000313" key="2">
    <source>
        <dbReference type="EMBL" id="MPC50726.1"/>
    </source>
</evidence>
<accession>A0A5B7FYQ3</accession>
<evidence type="ECO:0000313" key="3">
    <source>
        <dbReference type="Proteomes" id="UP000324222"/>
    </source>
</evidence>
<dbReference type="AlphaFoldDB" id="A0A5B7FYQ3"/>
<name>A0A5B7FYQ3_PORTR</name>
<sequence length="157" mass="17203">MVWPLGACLELISSLLPETFIGELVPCRSRSNVCLISGDTTPGHLRSSYEHPDEASVEFSGLRDGMPTAVQKGGPVTLSGQPKGDPRSTPKPRTPREACMATAESLFSALHFVLAQWDAQHYARRCKMSLAPSGFYQSVIYAWQEQPLNRQVKAVCP</sequence>